<dbReference type="PROSITE" id="PS51318">
    <property type="entry name" value="TAT"/>
    <property type="match status" value="1"/>
</dbReference>
<dbReference type="OrthoDB" id="327733at2"/>
<dbReference type="Proteomes" id="UP000278962">
    <property type="component" value="Unassembled WGS sequence"/>
</dbReference>
<protein>
    <submittedName>
        <fullName evidence="3">Alkaline phosphatase D</fullName>
    </submittedName>
</protein>
<organism evidence="3 4">
    <name type="scientific">Solirubrobacter pauli</name>
    <dbReference type="NCBI Taxonomy" id="166793"/>
    <lineage>
        <taxon>Bacteria</taxon>
        <taxon>Bacillati</taxon>
        <taxon>Actinomycetota</taxon>
        <taxon>Thermoleophilia</taxon>
        <taxon>Solirubrobacterales</taxon>
        <taxon>Solirubrobacteraceae</taxon>
        <taxon>Solirubrobacter</taxon>
    </lineage>
</organism>
<accession>A0A660LDI3</accession>
<reference evidence="3 4" key="1">
    <citation type="submission" date="2018-10" db="EMBL/GenBank/DDBJ databases">
        <title>Genomic Encyclopedia of Archaeal and Bacterial Type Strains, Phase II (KMG-II): from individual species to whole genera.</title>
        <authorList>
            <person name="Goeker M."/>
        </authorList>
    </citation>
    <scope>NUCLEOTIDE SEQUENCE [LARGE SCALE GENOMIC DNA]</scope>
    <source>
        <strain evidence="3 4">DSM 14954</strain>
    </source>
</reference>
<dbReference type="InterPro" id="IPR029052">
    <property type="entry name" value="Metallo-depent_PP-like"/>
</dbReference>
<dbReference type="SUPFAM" id="SSF56300">
    <property type="entry name" value="Metallo-dependent phosphatases"/>
    <property type="match status" value="1"/>
</dbReference>
<feature type="domain" description="PhoD-like phosphatase metallophosphatase" evidence="1">
    <location>
        <begin position="153"/>
        <end position="488"/>
    </location>
</feature>
<sequence length="519" mass="57430">MSKEGLSRRRFLTVAGTATGAVVVSQMPFAKARTAPARFTGYPFTLGVASGDPTPDGAVLWTRLAPAPLAGNGGMPDRDIAVEWEVAKDEAFTNVVARGEEIATYADAHSVHAEPRGLEPGYEYFYRFRANGEISPVGRTKTAPAGAASALAFAFASCQQYEHGYFTAYKHMAQDDLDLVIHLGDYIYEYDSNSYTATGGNVRANSNHEIVNLADYRERHAQYKTDPDLQAAHAAFPWLVTFDDHEIDNNWAGDVPEEGMPKDFFLRRRAAAYRAYWEHMPLRKAQRPTPDGIQIYKRCAYGNLATFHVMDTRQFRSDQACGDGSKAGCDDRNNPARTLTGAQQEQWLYDGLQGSPAKWQILAQQVFMAQRDSAAGAGETFSMDAWDGYTVSRDKLLDFIDTRKIANPLVITGDVHQNWANNLLRDFRDADSKILGSELVGTSISTTGDGSDSQNTGAFTENPWIKYNSQRRGYVRVSLDQQVARADFRTLQYVKRPGAPITNHRSFVVEAGNPGLKDA</sequence>
<keyword evidence="4" id="KW-1185">Reference proteome</keyword>
<evidence type="ECO:0000313" key="3">
    <source>
        <dbReference type="EMBL" id="RKQ92305.1"/>
    </source>
</evidence>
<dbReference type="RefSeq" id="WP_121250008.1">
    <property type="nucleotide sequence ID" value="NZ_RBIL01000001.1"/>
</dbReference>
<dbReference type="Gene3D" id="3.60.21.70">
    <property type="entry name" value="PhoD-like phosphatase"/>
    <property type="match status" value="1"/>
</dbReference>
<proteinExistence type="predicted"/>
<dbReference type="Pfam" id="PF16655">
    <property type="entry name" value="PhoD_N"/>
    <property type="match status" value="1"/>
</dbReference>
<dbReference type="Pfam" id="PF09423">
    <property type="entry name" value="PhoD"/>
    <property type="match status" value="1"/>
</dbReference>
<dbReference type="InterPro" id="IPR032093">
    <property type="entry name" value="PhoD_N"/>
</dbReference>
<comment type="caution">
    <text evidence="3">The sequence shown here is derived from an EMBL/GenBank/DDBJ whole genome shotgun (WGS) entry which is preliminary data.</text>
</comment>
<dbReference type="InterPro" id="IPR038607">
    <property type="entry name" value="PhoD-like_sf"/>
</dbReference>
<dbReference type="PANTHER" id="PTHR43606:SF2">
    <property type="entry name" value="ALKALINE PHOSPHATASE FAMILY PROTEIN (AFU_ORTHOLOGUE AFUA_5G03860)"/>
    <property type="match status" value="1"/>
</dbReference>
<evidence type="ECO:0000259" key="2">
    <source>
        <dbReference type="Pfam" id="PF16655"/>
    </source>
</evidence>
<evidence type="ECO:0000259" key="1">
    <source>
        <dbReference type="Pfam" id="PF09423"/>
    </source>
</evidence>
<dbReference type="Gene3D" id="2.60.40.380">
    <property type="entry name" value="Purple acid phosphatase-like, N-terminal"/>
    <property type="match status" value="1"/>
</dbReference>
<dbReference type="InterPro" id="IPR018946">
    <property type="entry name" value="PhoD-like_MPP"/>
</dbReference>
<dbReference type="PANTHER" id="PTHR43606">
    <property type="entry name" value="PHOSPHATASE, PUTATIVE (AFU_ORTHOLOGUE AFUA_6G08710)-RELATED"/>
    <property type="match status" value="1"/>
</dbReference>
<dbReference type="CDD" id="cd07389">
    <property type="entry name" value="MPP_PhoD"/>
    <property type="match status" value="1"/>
</dbReference>
<feature type="domain" description="Phospholipase D N-terminal" evidence="2">
    <location>
        <begin position="46"/>
        <end position="142"/>
    </location>
</feature>
<gene>
    <name evidence="3" type="ORF">C8N24_2149</name>
</gene>
<dbReference type="EMBL" id="RBIL01000001">
    <property type="protein sequence ID" value="RKQ92305.1"/>
    <property type="molecule type" value="Genomic_DNA"/>
</dbReference>
<dbReference type="AlphaFoldDB" id="A0A660LDI3"/>
<name>A0A660LDI3_9ACTN</name>
<evidence type="ECO:0000313" key="4">
    <source>
        <dbReference type="Proteomes" id="UP000278962"/>
    </source>
</evidence>
<dbReference type="InterPro" id="IPR052900">
    <property type="entry name" value="Phospholipid_Metab_Enz"/>
</dbReference>
<dbReference type="InterPro" id="IPR006311">
    <property type="entry name" value="TAT_signal"/>
</dbReference>